<evidence type="ECO:0000256" key="3">
    <source>
        <dbReference type="ARBA" id="ARBA00022692"/>
    </source>
</evidence>
<comment type="subcellular location">
    <subcellularLocation>
        <location evidence="1">Membrane</location>
        <topology evidence="1">Multi-pass membrane protein</topology>
    </subcellularLocation>
</comment>
<dbReference type="EMBL" id="JAWXYG010000001">
    <property type="protein sequence ID" value="KAK4285358.1"/>
    <property type="molecule type" value="Genomic_DNA"/>
</dbReference>
<dbReference type="AlphaFoldDB" id="A0AAE1N8Q5"/>
<feature type="transmembrane region" description="Helical" evidence="7">
    <location>
        <begin position="313"/>
        <end position="334"/>
    </location>
</feature>
<feature type="transmembrane region" description="Helical" evidence="7">
    <location>
        <begin position="69"/>
        <end position="88"/>
    </location>
</feature>
<feature type="compositionally biased region" description="Polar residues" evidence="6">
    <location>
        <begin position="1"/>
        <end position="13"/>
    </location>
</feature>
<feature type="transmembrane region" description="Helical" evidence="7">
    <location>
        <begin position="397"/>
        <end position="417"/>
    </location>
</feature>
<sequence>MVETTAPSNNSCSSDDRPSRGGWSAAIFIIFVEMAERFAFYGLSGNLVSYLTNVLEETTAEAAKNVNTWVGVSFVFPLLGAFIADSHLGRFNTIIVSSIIYFLGMVLLTLSVSVIGMQSRKLVFFIALYILAVGEGGHKPSVQTFAADQFDETSAQERMAKNSFFNWWYLGLITGALSAIIFVIYLQDNVGWTVGFGVLAVAIALSFGIFLIGIKKYKKQGPLGSPFTTVTQVLVAAIRKRRINETRNGKGIYYGNQTMHGDMVLETQTRVLARTKRFRFLDKAMIIDENDASSNTRNPWRLCSLNQVEEIKLVLGLIPIWLTSLYFNLVQAQTSTFFTKQGSTMNRSLGPHHFTIPPASLQCFSGFVIIVFIPVYDRLLVPLLRKFTGKPTGITMLQRIGIGLFLSALTMLVSALVESKRVKIASDHNLLDSPKEILPIRVWWLLPQYILLGIVDVLSIIGLQHLCYDQMPEAMRSLGAAFYISNAGVANFISSALISIVEAASKKKWLGNNLNRSHLDYYYFLLAGIGFLNLVIYVVVAKRYVYKKVEGFDERKENELRDFNGRILQHDEENAVG</sequence>
<dbReference type="SUPFAM" id="SSF103473">
    <property type="entry name" value="MFS general substrate transporter"/>
    <property type="match status" value="1"/>
</dbReference>
<feature type="transmembrane region" description="Helical" evidence="7">
    <location>
        <begin position="167"/>
        <end position="186"/>
    </location>
</feature>
<feature type="transmembrane region" description="Helical" evidence="7">
    <location>
        <begin position="192"/>
        <end position="214"/>
    </location>
</feature>
<feature type="transmembrane region" description="Helical" evidence="7">
    <location>
        <begin position="449"/>
        <end position="468"/>
    </location>
</feature>
<dbReference type="Gene3D" id="1.20.1250.20">
    <property type="entry name" value="MFS general substrate transporter like domains"/>
    <property type="match status" value="1"/>
</dbReference>
<dbReference type="InterPro" id="IPR000109">
    <property type="entry name" value="POT_fam"/>
</dbReference>
<dbReference type="GO" id="GO:0016020">
    <property type="term" value="C:membrane"/>
    <property type="evidence" value="ECO:0007669"/>
    <property type="project" value="UniProtKB-SubCell"/>
</dbReference>
<accession>A0AAE1N8Q5</accession>
<keyword evidence="3 7" id="KW-0812">Transmembrane</keyword>
<feature type="region of interest" description="Disordered" evidence="6">
    <location>
        <begin position="1"/>
        <end position="20"/>
    </location>
</feature>
<evidence type="ECO:0000313" key="8">
    <source>
        <dbReference type="EMBL" id="KAK4285358.1"/>
    </source>
</evidence>
<evidence type="ECO:0000256" key="4">
    <source>
        <dbReference type="ARBA" id="ARBA00022989"/>
    </source>
</evidence>
<keyword evidence="9" id="KW-1185">Reference proteome</keyword>
<feature type="transmembrane region" description="Helical" evidence="7">
    <location>
        <begin position="480"/>
        <end position="501"/>
    </location>
</feature>
<proteinExistence type="inferred from homology"/>
<name>A0AAE1N8Q5_9FABA</name>
<feature type="transmembrane region" description="Helical" evidence="7">
    <location>
        <begin position="23"/>
        <end position="48"/>
    </location>
</feature>
<reference evidence="8" key="1">
    <citation type="submission" date="2023-10" db="EMBL/GenBank/DDBJ databases">
        <title>Chromosome-level genome of the transformable northern wattle, Acacia crassicarpa.</title>
        <authorList>
            <person name="Massaro I."/>
            <person name="Sinha N.R."/>
            <person name="Poethig S."/>
            <person name="Leichty A.R."/>
        </authorList>
    </citation>
    <scope>NUCLEOTIDE SEQUENCE</scope>
    <source>
        <strain evidence="8">Acra3RX</strain>
        <tissue evidence="8">Leaf</tissue>
    </source>
</reference>
<dbReference type="PANTHER" id="PTHR11654">
    <property type="entry name" value="OLIGOPEPTIDE TRANSPORTER-RELATED"/>
    <property type="match status" value="1"/>
</dbReference>
<gene>
    <name evidence="8" type="ORF">QN277_002065</name>
</gene>
<comment type="caution">
    <text evidence="8">The sequence shown here is derived from an EMBL/GenBank/DDBJ whole genome shotgun (WGS) entry which is preliminary data.</text>
</comment>
<evidence type="ECO:0000256" key="2">
    <source>
        <dbReference type="ARBA" id="ARBA00005982"/>
    </source>
</evidence>
<feature type="transmembrane region" description="Helical" evidence="7">
    <location>
        <begin position="521"/>
        <end position="540"/>
    </location>
</feature>
<dbReference type="Proteomes" id="UP001293593">
    <property type="component" value="Unassembled WGS sequence"/>
</dbReference>
<organism evidence="8 9">
    <name type="scientific">Acacia crassicarpa</name>
    <name type="common">northern wattle</name>
    <dbReference type="NCBI Taxonomy" id="499986"/>
    <lineage>
        <taxon>Eukaryota</taxon>
        <taxon>Viridiplantae</taxon>
        <taxon>Streptophyta</taxon>
        <taxon>Embryophyta</taxon>
        <taxon>Tracheophyta</taxon>
        <taxon>Spermatophyta</taxon>
        <taxon>Magnoliopsida</taxon>
        <taxon>eudicotyledons</taxon>
        <taxon>Gunneridae</taxon>
        <taxon>Pentapetalae</taxon>
        <taxon>rosids</taxon>
        <taxon>fabids</taxon>
        <taxon>Fabales</taxon>
        <taxon>Fabaceae</taxon>
        <taxon>Caesalpinioideae</taxon>
        <taxon>mimosoid clade</taxon>
        <taxon>Acacieae</taxon>
        <taxon>Acacia</taxon>
    </lineage>
</organism>
<dbReference type="GO" id="GO:0022857">
    <property type="term" value="F:transmembrane transporter activity"/>
    <property type="evidence" value="ECO:0007669"/>
    <property type="project" value="InterPro"/>
</dbReference>
<comment type="similarity">
    <text evidence="2">Belongs to the major facilitator superfamily. Proton-dependent oligopeptide transporter (POT/PTR) (TC 2.A.17) family.</text>
</comment>
<protein>
    <submittedName>
        <fullName evidence="8">Uncharacterized protein</fullName>
    </submittedName>
</protein>
<dbReference type="Pfam" id="PF00854">
    <property type="entry name" value="PTR2"/>
    <property type="match status" value="1"/>
</dbReference>
<feature type="transmembrane region" description="Helical" evidence="7">
    <location>
        <begin position="354"/>
        <end position="376"/>
    </location>
</feature>
<evidence type="ECO:0000256" key="6">
    <source>
        <dbReference type="SAM" id="MobiDB-lite"/>
    </source>
</evidence>
<dbReference type="InterPro" id="IPR036259">
    <property type="entry name" value="MFS_trans_sf"/>
</dbReference>
<keyword evidence="4 7" id="KW-1133">Transmembrane helix</keyword>
<keyword evidence="5 7" id="KW-0472">Membrane</keyword>
<feature type="transmembrane region" description="Helical" evidence="7">
    <location>
        <begin position="94"/>
        <end position="115"/>
    </location>
</feature>
<evidence type="ECO:0000313" key="9">
    <source>
        <dbReference type="Proteomes" id="UP001293593"/>
    </source>
</evidence>
<evidence type="ECO:0000256" key="7">
    <source>
        <dbReference type="SAM" id="Phobius"/>
    </source>
</evidence>
<evidence type="ECO:0000256" key="5">
    <source>
        <dbReference type="ARBA" id="ARBA00023136"/>
    </source>
</evidence>
<evidence type="ECO:0000256" key="1">
    <source>
        <dbReference type="ARBA" id="ARBA00004141"/>
    </source>
</evidence>